<protein>
    <recommendedName>
        <fullName evidence="3">Regulatory protein</fullName>
    </recommendedName>
</protein>
<dbReference type="Pfam" id="PF18937">
    <property type="entry name" value="DUF5685"/>
    <property type="match status" value="1"/>
</dbReference>
<dbReference type="HOGENOM" id="CLU_045655_0_0_11"/>
<dbReference type="EMBL" id="CP001778">
    <property type="protein sequence ID" value="ADD40211.1"/>
    <property type="molecule type" value="Genomic_DNA"/>
</dbReference>
<sequence length="352" mass="37264">MFGLLRPCSRLMDEPMLHEWLSHFCGLCLALRDDFGQSTRLATNYDSLVLSALVEAQTGAEPQRRTAGPCALRGLRTASVVHGTAARLSAVASVLLATAKINDHIDDGDGLARRRSLATVGRKVSRRLETKALRVGDDIDFDAAALLAAVGRQREVEAGASASTPLTAVTAPTEEATAALFGHTAVMAGRPDNAAPLARAGRAFGRLAHLVDAVSDLEQDGQRGSWNPLAATETPMAEAHRLCHAAIADIDAALAEAGIGPGELARSLLVDHAEHTMRNSYPHAHHHQHHGAHPAPRGFWAGCGAALIVACTCQCCCSSNFEGPWSRRPREGCCHKCDCCDCPCDGCCCPCD</sequence>
<dbReference type="RefSeq" id="WP_013015782.1">
    <property type="nucleotide sequence ID" value="NC_013947.1"/>
</dbReference>
<name>D3Q5R2_STANL</name>
<keyword evidence="2" id="KW-1185">Reference proteome</keyword>
<evidence type="ECO:0000313" key="2">
    <source>
        <dbReference type="Proteomes" id="UP000000844"/>
    </source>
</evidence>
<evidence type="ECO:0000313" key="1">
    <source>
        <dbReference type="EMBL" id="ADD40211.1"/>
    </source>
</evidence>
<gene>
    <name evidence="1" type="ordered locus">Snas_0496</name>
</gene>
<dbReference type="AlphaFoldDB" id="D3Q5R2"/>
<dbReference type="STRING" id="446470.Snas_0496"/>
<proteinExistence type="predicted"/>
<dbReference type="KEGG" id="sna:Snas_0496"/>
<evidence type="ECO:0008006" key="3">
    <source>
        <dbReference type="Google" id="ProtNLM"/>
    </source>
</evidence>
<accession>D3Q5R2</accession>
<dbReference type="InterPro" id="IPR043740">
    <property type="entry name" value="DUF5685"/>
</dbReference>
<reference evidence="1 2" key="1">
    <citation type="journal article" date="2009" name="Stand. Genomic Sci.">
        <title>Complete genome sequence of Stackebrandtia nassauensis type strain (LLR-40K-21).</title>
        <authorList>
            <person name="Munk C."/>
            <person name="Lapidus A."/>
            <person name="Copeland A."/>
            <person name="Jando M."/>
            <person name="Mayilraj S."/>
            <person name="Glavina Del Rio T."/>
            <person name="Nolan M."/>
            <person name="Chen F."/>
            <person name="Lucas S."/>
            <person name="Tice H."/>
            <person name="Cheng J.F."/>
            <person name="Han C."/>
            <person name="Detter J.C."/>
            <person name="Bruce D."/>
            <person name="Goodwin L."/>
            <person name="Chain P."/>
            <person name="Pitluck S."/>
            <person name="Goker M."/>
            <person name="Ovchinikova G."/>
            <person name="Pati A."/>
            <person name="Ivanova N."/>
            <person name="Mavromatis K."/>
            <person name="Chen A."/>
            <person name="Palaniappan K."/>
            <person name="Land M."/>
            <person name="Hauser L."/>
            <person name="Chang Y.J."/>
            <person name="Jeffries C.D."/>
            <person name="Bristow J."/>
            <person name="Eisen J.A."/>
            <person name="Markowitz V."/>
            <person name="Hugenholtz P."/>
            <person name="Kyrpides N.C."/>
            <person name="Klenk H.P."/>
        </authorList>
    </citation>
    <scope>NUCLEOTIDE SEQUENCE [LARGE SCALE GENOMIC DNA]</scope>
    <source>
        <strain evidence="2">DSM 44728 / CIP 108903 / NRRL B-16338 / NBRC 102104 / LLR-40K-21</strain>
    </source>
</reference>
<organism evidence="1 2">
    <name type="scientific">Stackebrandtia nassauensis (strain DSM 44728 / CIP 108903 / NRRL B-16338 / NBRC 102104 / LLR-40K-21)</name>
    <dbReference type="NCBI Taxonomy" id="446470"/>
    <lineage>
        <taxon>Bacteria</taxon>
        <taxon>Bacillati</taxon>
        <taxon>Actinomycetota</taxon>
        <taxon>Actinomycetes</taxon>
        <taxon>Glycomycetales</taxon>
        <taxon>Glycomycetaceae</taxon>
        <taxon>Stackebrandtia</taxon>
    </lineage>
</organism>
<dbReference type="Proteomes" id="UP000000844">
    <property type="component" value="Chromosome"/>
</dbReference>
<dbReference type="eggNOG" id="ENOG502Z8PZ">
    <property type="taxonomic scope" value="Bacteria"/>
</dbReference>